<gene>
    <name evidence="7" type="primary">leuD</name>
    <name evidence="9" type="ORF">SAMN02745206_03039</name>
</gene>
<dbReference type="HAMAP" id="MF_01032">
    <property type="entry name" value="LeuD_type2"/>
    <property type="match status" value="1"/>
</dbReference>
<dbReference type="PANTHER" id="PTHR43345">
    <property type="entry name" value="3-ISOPROPYLMALATE DEHYDRATASE SMALL SUBUNIT 2-RELATED-RELATED"/>
    <property type="match status" value="1"/>
</dbReference>
<evidence type="ECO:0000259" key="8">
    <source>
        <dbReference type="Pfam" id="PF00694"/>
    </source>
</evidence>
<evidence type="ECO:0000256" key="1">
    <source>
        <dbReference type="ARBA" id="ARBA00000491"/>
    </source>
</evidence>
<name>A0A1M5G2D3_9BACT</name>
<comment type="subunit">
    <text evidence="5 7">Heterodimer of LeuC and LeuD.</text>
</comment>
<comment type="catalytic activity">
    <reaction evidence="1 7">
        <text>(2R,3S)-3-isopropylmalate = (2S)-2-isopropylmalate</text>
        <dbReference type="Rhea" id="RHEA:32287"/>
        <dbReference type="ChEBI" id="CHEBI:1178"/>
        <dbReference type="ChEBI" id="CHEBI:35121"/>
        <dbReference type="EC" id="4.2.1.33"/>
    </reaction>
</comment>
<keyword evidence="7" id="KW-0432">Leucine biosynthesis</keyword>
<keyword evidence="7" id="KW-0028">Amino-acid biosynthesis</keyword>
<dbReference type="UniPathway" id="UPA00048">
    <property type="reaction ID" value="UER00071"/>
</dbReference>
<evidence type="ECO:0000256" key="2">
    <source>
        <dbReference type="ARBA" id="ARBA00002695"/>
    </source>
</evidence>
<dbReference type="Pfam" id="PF00694">
    <property type="entry name" value="Aconitase_C"/>
    <property type="match status" value="1"/>
</dbReference>
<keyword evidence="6 7" id="KW-0456">Lyase</keyword>
<evidence type="ECO:0000256" key="7">
    <source>
        <dbReference type="HAMAP-Rule" id="MF_01032"/>
    </source>
</evidence>
<dbReference type="GO" id="GO:0009098">
    <property type="term" value="P:L-leucine biosynthetic process"/>
    <property type="evidence" value="ECO:0007669"/>
    <property type="project" value="UniProtKB-UniRule"/>
</dbReference>
<evidence type="ECO:0000256" key="6">
    <source>
        <dbReference type="ARBA" id="ARBA00023239"/>
    </source>
</evidence>
<dbReference type="NCBIfam" id="TIGR02084">
    <property type="entry name" value="leud"/>
    <property type="match status" value="1"/>
</dbReference>
<dbReference type="CDD" id="cd01577">
    <property type="entry name" value="IPMI_Swivel"/>
    <property type="match status" value="1"/>
</dbReference>
<dbReference type="NCBIfam" id="TIGR02087">
    <property type="entry name" value="LEUD_arch"/>
    <property type="match status" value="1"/>
</dbReference>
<dbReference type="InterPro" id="IPR015928">
    <property type="entry name" value="Aconitase/3IPM_dehydase_swvl"/>
</dbReference>
<evidence type="ECO:0000256" key="4">
    <source>
        <dbReference type="ARBA" id="ARBA00009869"/>
    </source>
</evidence>
<dbReference type="InterPro" id="IPR011827">
    <property type="entry name" value="LeuD_type2/HacB/DmdB"/>
</dbReference>
<evidence type="ECO:0000313" key="9">
    <source>
        <dbReference type="EMBL" id="SHF97970.1"/>
    </source>
</evidence>
<evidence type="ECO:0000256" key="3">
    <source>
        <dbReference type="ARBA" id="ARBA00004729"/>
    </source>
</evidence>
<dbReference type="EMBL" id="FQVB01000034">
    <property type="protein sequence ID" value="SHF97970.1"/>
    <property type="molecule type" value="Genomic_DNA"/>
</dbReference>
<proteinExistence type="inferred from homology"/>
<dbReference type="SUPFAM" id="SSF52016">
    <property type="entry name" value="LeuD/IlvD-like"/>
    <property type="match status" value="1"/>
</dbReference>
<evidence type="ECO:0000313" key="10">
    <source>
        <dbReference type="Proteomes" id="UP000184076"/>
    </source>
</evidence>
<accession>A0A1M5G2D3</accession>
<dbReference type="STRING" id="1121391.SAMN02745206_03039"/>
<dbReference type="InterPro" id="IPR033940">
    <property type="entry name" value="IPMI_Swivel"/>
</dbReference>
<keyword evidence="10" id="KW-1185">Reference proteome</keyword>
<dbReference type="GO" id="GO:0003861">
    <property type="term" value="F:3-isopropylmalate dehydratase activity"/>
    <property type="evidence" value="ECO:0007669"/>
    <property type="project" value="UniProtKB-UniRule"/>
</dbReference>
<dbReference type="FunFam" id="3.20.19.10:FF:000007">
    <property type="entry name" value="Isopropylmalate/citramalate isomerase small subunit"/>
    <property type="match status" value="1"/>
</dbReference>
<feature type="domain" description="Aconitase A/isopropylmalate dehydratase small subunit swivel" evidence="8">
    <location>
        <begin position="54"/>
        <end position="117"/>
    </location>
</feature>
<comment type="similarity">
    <text evidence="4 7">Belongs to the LeuD family. LeuD type 2 subfamily.</text>
</comment>
<dbReference type="OrthoDB" id="9777465at2"/>
<keyword evidence="7" id="KW-0100">Branched-chain amino acid biosynthesis</keyword>
<dbReference type="Gene3D" id="3.20.19.10">
    <property type="entry name" value="Aconitase, domain 4"/>
    <property type="match status" value="1"/>
</dbReference>
<dbReference type="PANTHER" id="PTHR43345:SF2">
    <property type="entry name" value="3-ISOPROPYLMALATE DEHYDRATASE SMALL SUBUNIT 1"/>
    <property type="match status" value="1"/>
</dbReference>
<protein>
    <recommendedName>
        <fullName evidence="7">3-isopropylmalate dehydratase small subunit</fullName>
        <ecNumber evidence="7">4.2.1.33</ecNumber>
    </recommendedName>
    <alternativeName>
        <fullName evidence="7">Alpha-IPM isomerase</fullName>
        <shortName evidence="7">IPMI</shortName>
    </alternativeName>
    <alternativeName>
        <fullName evidence="7">Isopropylmalate isomerase</fullName>
    </alternativeName>
</protein>
<dbReference type="InterPro" id="IPR011824">
    <property type="entry name" value="LeuD/DmdB_bac"/>
</dbReference>
<dbReference type="Proteomes" id="UP000184076">
    <property type="component" value="Unassembled WGS sequence"/>
</dbReference>
<dbReference type="AlphaFoldDB" id="A0A1M5G2D3"/>
<dbReference type="InterPro" id="IPR000573">
    <property type="entry name" value="AconitaseA/IPMdHydase_ssu_swvl"/>
</dbReference>
<evidence type="ECO:0000256" key="5">
    <source>
        <dbReference type="ARBA" id="ARBA00011271"/>
    </source>
</evidence>
<dbReference type="InterPro" id="IPR050075">
    <property type="entry name" value="LeuD"/>
</dbReference>
<comment type="function">
    <text evidence="2 7">Catalyzes the isomerization between 2-isopropylmalate and 3-isopropylmalate, via the formation of 2-isopropylmaleate.</text>
</comment>
<sequence length="176" mass="18971">MSCACCDTKKGNVLNGRVWVFGDDVDTDAIIPARYLNTSDPRELAAHCMEDADPAFPSKVQEGDVIVAGKNFGCGSSREHAPIAIKGAGVACVVAKSFARIFYRNAFNMGLPILECPQAAEEVKEGDRVEIDLRSGTIRNLSTGKTYQAQPIPPFMMELLDAGGLMAYVKKRVQAA</sequence>
<dbReference type="RefSeq" id="WP_073040947.1">
    <property type="nucleotide sequence ID" value="NZ_FQVB01000034.1"/>
</dbReference>
<dbReference type="EC" id="4.2.1.33" evidence="7"/>
<comment type="pathway">
    <text evidence="3 7">Amino-acid biosynthesis; L-leucine biosynthesis; L-leucine from 3-methyl-2-oxobutanoate: step 2/4.</text>
</comment>
<reference evidence="10" key="1">
    <citation type="submission" date="2016-11" db="EMBL/GenBank/DDBJ databases">
        <authorList>
            <person name="Varghese N."/>
            <person name="Submissions S."/>
        </authorList>
    </citation>
    <scope>NUCLEOTIDE SEQUENCE [LARGE SCALE GENOMIC DNA]</scope>
    <source>
        <strain evidence="10">DSM 9756</strain>
    </source>
</reference>
<organism evidence="9 10">
    <name type="scientific">Desulfacinum infernum DSM 9756</name>
    <dbReference type="NCBI Taxonomy" id="1121391"/>
    <lineage>
        <taxon>Bacteria</taxon>
        <taxon>Pseudomonadati</taxon>
        <taxon>Thermodesulfobacteriota</taxon>
        <taxon>Syntrophobacteria</taxon>
        <taxon>Syntrophobacterales</taxon>
        <taxon>Syntrophobacteraceae</taxon>
        <taxon>Desulfacinum</taxon>
    </lineage>
</organism>